<sequence length="547" mass="60921">MVQLGQIALSILSLTGWLDRPVSPSLDLLLGKGPAIHPQTPPAVSKSIAIVGAGSGGLAVLKTLLDLPEEVRASWDIALYDQRRDVGGLWLEDPNPPHPPTLPETPLYPRLRTNTPHPTMTYPGFTFPPKTPLFPTYEYVQQYHADFATTYNLTSHIHLNHTVLAAGWNGTREEGKWVVDIGRTDVPEQVVRKSFDHLIVANGHNHYPRIPHWPGEDEWLANTPIGSPKREILHSIFYRYPERYINRTVVIVGGGASGRDAALQVGPLTETYQSLKEGAYPPDGAKVTVKPPISHFTSEAVVFIDGTSLPSVDALILATGYEFRVPFLTRIPRNSGIKSPALITDPATYANSTTARVLTSNLRYIFPLYEHIFSLAPQYPPTALSFVGLPVLIANCPSDRAQSLLISHAIADPSILPSRTDMFGKLVEREGKLRELNLDPYVVGHKMQGGDNEAQAYQNSLVRYLKQVGSLPDDGVDYVEPWRRMARNESILLSRAWSRVENLKEADRWLDGIETEDEWADLMYRLADWQAQWEEQHGKGVDRYAAA</sequence>
<protein>
    <submittedName>
        <fullName evidence="1">Uncharacterized protein</fullName>
    </submittedName>
</protein>
<proteinExistence type="predicted"/>
<accession>A0ACC1TBG6</accession>
<organism evidence="1 2">
    <name type="scientific">Phlebia brevispora</name>
    <dbReference type="NCBI Taxonomy" id="194682"/>
    <lineage>
        <taxon>Eukaryota</taxon>
        <taxon>Fungi</taxon>
        <taxon>Dikarya</taxon>
        <taxon>Basidiomycota</taxon>
        <taxon>Agaricomycotina</taxon>
        <taxon>Agaricomycetes</taxon>
        <taxon>Polyporales</taxon>
        <taxon>Meruliaceae</taxon>
        <taxon>Phlebia</taxon>
    </lineage>
</organism>
<keyword evidence="2" id="KW-1185">Reference proteome</keyword>
<dbReference type="EMBL" id="JANHOG010000168">
    <property type="protein sequence ID" value="KAJ3557315.1"/>
    <property type="molecule type" value="Genomic_DNA"/>
</dbReference>
<gene>
    <name evidence="1" type="ORF">NM688_g1537</name>
</gene>
<comment type="caution">
    <text evidence="1">The sequence shown here is derived from an EMBL/GenBank/DDBJ whole genome shotgun (WGS) entry which is preliminary data.</text>
</comment>
<name>A0ACC1TBG6_9APHY</name>
<reference evidence="1" key="1">
    <citation type="submission" date="2022-07" db="EMBL/GenBank/DDBJ databases">
        <title>Genome Sequence of Phlebia brevispora.</title>
        <authorList>
            <person name="Buettner E."/>
        </authorList>
    </citation>
    <scope>NUCLEOTIDE SEQUENCE</scope>
    <source>
        <strain evidence="1">MPL23</strain>
    </source>
</reference>
<evidence type="ECO:0000313" key="2">
    <source>
        <dbReference type="Proteomes" id="UP001148662"/>
    </source>
</evidence>
<evidence type="ECO:0000313" key="1">
    <source>
        <dbReference type="EMBL" id="KAJ3557315.1"/>
    </source>
</evidence>
<dbReference type="Proteomes" id="UP001148662">
    <property type="component" value="Unassembled WGS sequence"/>
</dbReference>